<dbReference type="SUPFAM" id="SSF51905">
    <property type="entry name" value="FAD/NAD(P)-binding domain"/>
    <property type="match status" value="1"/>
</dbReference>
<dbReference type="InterPro" id="IPR002938">
    <property type="entry name" value="FAD-bd"/>
</dbReference>
<dbReference type="Pfam" id="PF01494">
    <property type="entry name" value="FAD_binding_3"/>
    <property type="match status" value="1"/>
</dbReference>
<dbReference type="Gene3D" id="3.50.50.60">
    <property type="entry name" value="FAD/NAD(P)-binding domain"/>
    <property type="match status" value="1"/>
</dbReference>
<dbReference type="RefSeq" id="WP_119077811.1">
    <property type="nucleotide sequence ID" value="NZ_CP029600.1"/>
</dbReference>
<keyword evidence="3" id="KW-1185">Reference proteome</keyword>
<accession>A0ABN5LR52</accession>
<proteinExistence type="predicted"/>
<dbReference type="InterPro" id="IPR036188">
    <property type="entry name" value="FAD/NAD-bd_sf"/>
</dbReference>
<dbReference type="Proteomes" id="UP000246099">
    <property type="component" value="Chromosome"/>
</dbReference>
<dbReference type="InterPro" id="IPR050407">
    <property type="entry name" value="Geranylgeranyl_reductase"/>
</dbReference>
<evidence type="ECO:0000313" key="2">
    <source>
        <dbReference type="EMBL" id="AWO01599.1"/>
    </source>
</evidence>
<gene>
    <name evidence="2" type="ORF">DLD77_07770</name>
</gene>
<reference evidence="2 3" key="1">
    <citation type="submission" date="2018-05" db="EMBL/GenBank/DDBJ databases">
        <title>Chitinophaga sp. nov., isolated from rhizosphere soil of Alhagi.</title>
        <authorList>
            <person name="Liu Y."/>
        </authorList>
    </citation>
    <scope>NUCLEOTIDE SEQUENCE [LARGE SCALE GENOMIC DNA]</scope>
    <source>
        <strain evidence="2 3">T22</strain>
    </source>
</reference>
<sequence length="412" mass="45806">MITTSVCIIGAGPGGATAALQLDRLGISCVVVDKAVFPRDKVCGDGLSGKVITALEKIDPAVAGRLRLLVEKENSWGVTFVSPGRQSMDVPYKPNYNKQEDAPLGFVCKRIHFDNFMVDELKRSLNVRLYEGVSIDKYTEEADGYILTSNTGDFAVKAQLVIVANGAHSSFTRDVAGIRMEPKYYAAGIRAYYKGVTGMHADSFIELHFLKDLLPGYLWIFPLPNGEANVGMDMLSDAVRDRKVNLKTLLTDTLKNDPIFAERFKQAEMVSSLDGYGLPLGSKKRRLSGSRYMLVGDAAFIIDPFTGEGIGNALYCGAIAGKQAAACLSAKDFSAETLLAYDEDVYRVLGPELRLSYKLQQLVKYPRLFNWLMKMGMRNKQLRDVISSMFYEVDLRKKLTRPSFYFKLLLNR</sequence>
<dbReference type="InterPro" id="IPR011777">
    <property type="entry name" value="Geranylgeranyl_Rdtase_fam"/>
</dbReference>
<protein>
    <submittedName>
        <fullName evidence="2">Geranylgeranyl reductase</fullName>
    </submittedName>
</protein>
<name>A0ABN5LR52_9BACT</name>
<dbReference type="PRINTS" id="PR00420">
    <property type="entry name" value="RNGMNOXGNASE"/>
</dbReference>
<dbReference type="PANTHER" id="PTHR42685">
    <property type="entry name" value="GERANYLGERANYL DIPHOSPHATE REDUCTASE"/>
    <property type="match status" value="1"/>
</dbReference>
<dbReference type="EMBL" id="CP029600">
    <property type="protein sequence ID" value="AWO01599.1"/>
    <property type="molecule type" value="Genomic_DNA"/>
</dbReference>
<evidence type="ECO:0000259" key="1">
    <source>
        <dbReference type="Pfam" id="PF01494"/>
    </source>
</evidence>
<organism evidence="2 3">
    <name type="scientific">Chitinophaga alhagiae</name>
    <dbReference type="NCBI Taxonomy" id="2203219"/>
    <lineage>
        <taxon>Bacteria</taxon>
        <taxon>Pseudomonadati</taxon>
        <taxon>Bacteroidota</taxon>
        <taxon>Chitinophagia</taxon>
        <taxon>Chitinophagales</taxon>
        <taxon>Chitinophagaceae</taxon>
        <taxon>Chitinophaga</taxon>
    </lineage>
</organism>
<dbReference type="NCBIfam" id="TIGR02032">
    <property type="entry name" value="GG-red-SF"/>
    <property type="match status" value="1"/>
</dbReference>
<dbReference type="PANTHER" id="PTHR42685:SF22">
    <property type="entry name" value="CONDITIONED MEDIUM FACTOR RECEPTOR 1"/>
    <property type="match status" value="1"/>
</dbReference>
<evidence type="ECO:0000313" key="3">
    <source>
        <dbReference type="Proteomes" id="UP000246099"/>
    </source>
</evidence>
<feature type="domain" description="FAD-binding" evidence="1">
    <location>
        <begin position="4"/>
        <end position="181"/>
    </location>
</feature>